<sequence>MKIGFFGDSFVAGVGDLSGKGWVGRLCEAAGLDYEVFGQEGDTSEGVMNRWQGEAEGYGFDRLVFMVGSNDALLNEHRRVTINEVNRLKNAKAIMVAARAMAPTLFVSALPVVSDAPASGRIGDMARQMGMIARINRVSYVDICTDVAASDVWRDESMANDGTHPLEGGYQLVADLIAGHPVWQDFVKN</sequence>
<dbReference type="InterPro" id="IPR013830">
    <property type="entry name" value="SGNH_hydro"/>
</dbReference>
<evidence type="ECO:0000313" key="2">
    <source>
        <dbReference type="EMBL" id="SDD28541.1"/>
    </source>
</evidence>
<name>A0A1G6THL4_9PROT</name>
<gene>
    <name evidence="2" type="ORF">SAMN04488071_0239</name>
</gene>
<protein>
    <submittedName>
        <fullName evidence="2">Lysophospholipase L1</fullName>
    </submittedName>
</protein>
<dbReference type="EMBL" id="FNAK01000001">
    <property type="protein sequence ID" value="SDD28541.1"/>
    <property type="molecule type" value="Genomic_DNA"/>
</dbReference>
<dbReference type="Gene3D" id="3.40.50.1110">
    <property type="entry name" value="SGNH hydrolase"/>
    <property type="match status" value="1"/>
</dbReference>
<evidence type="ECO:0000313" key="3">
    <source>
        <dbReference type="Proteomes" id="UP000183685"/>
    </source>
</evidence>
<evidence type="ECO:0000259" key="1">
    <source>
        <dbReference type="Pfam" id="PF13472"/>
    </source>
</evidence>
<dbReference type="GO" id="GO:0016788">
    <property type="term" value="F:hydrolase activity, acting on ester bonds"/>
    <property type="evidence" value="ECO:0007669"/>
    <property type="project" value="UniProtKB-ARBA"/>
</dbReference>
<dbReference type="STRING" id="637679.GCA_001550055_00650"/>
<dbReference type="Pfam" id="PF13472">
    <property type="entry name" value="Lipase_GDSL_2"/>
    <property type="match status" value="1"/>
</dbReference>
<feature type="domain" description="SGNH hydrolase-type esterase" evidence="1">
    <location>
        <begin position="5"/>
        <end position="172"/>
    </location>
</feature>
<dbReference type="SUPFAM" id="SSF52266">
    <property type="entry name" value="SGNH hydrolase"/>
    <property type="match status" value="1"/>
</dbReference>
<dbReference type="OrthoDB" id="5196031at2"/>
<proteinExistence type="predicted"/>
<dbReference type="Proteomes" id="UP000183685">
    <property type="component" value="Unassembled WGS sequence"/>
</dbReference>
<organism evidence="2 3">
    <name type="scientific">Kordiimonas lacus</name>
    <dbReference type="NCBI Taxonomy" id="637679"/>
    <lineage>
        <taxon>Bacteria</taxon>
        <taxon>Pseudomonadati</taxon>
        <taxon>Pseudomonadota</taxon>
        <taxon>Alphaproteobacteria</taxon>
        <taxon>Kordiimonadales</taxon>
        <taxon>Kordiimonadaceae</taxon>
        <taxon>Kordiimonas</taxon>
    </lineage>
</organism>
<reference evidence="2 3" key="1">
    <citation type="submission" date="2016-10" db="EMBL/GenBank/DDBJ databases">
        <authorList>
            <person name="de Groot N.N."/>
        </authorList>
    </citation>
    <scope>NUCLEOTIDE SEQUENCE [LARGE SCALE GENOMIC DNA]</scope>
    <source>
        <strain evidence="2 3">CGMCC 1.9109</strain>
    </source>
</reference>
<dbReference type="InterPro" id="IPR036514">
    <property type="entry name" value="SGNH_hydro_sf"/>
</dbReference>
<accession>A0A1G6THL4</accession>
<dbReference type="AlphaFoldDB" id="A0A1G6THL4"/>
<dbReference type="RefSeq" id="WP_068308792.1">
    <property type="nucleotide sequence ID" value="NZ_FNAK01000001.1"/>
</dbReference>
<keyword evidence="3" id="KW-1185">Reference proteome</keyword>